<proteinExistence type="predicted"/>
<dbReference type="EMBL" id="JBJQOH010000003">
    <property type="protein sequence ID" value="KAL3690656.1"/>
    <property type="molecule type" value="Genomic_DNA"/>
</dbReference>
<accession>A0ABD3HKM6</accession>
<gene>
    <name evidence="2" type="ORF">R1sor_004307</name>
</gene>
<name>A0ABD3HKM6_9MARC</name>
<feature type="compositionally biased region" description="Polar residues" evidence="1">
    <location>
        <begin position="80"/>
        <end position="99"/>
    </location>
</feature>
<evidence type="ECO:0000313" key="3">
    <source>
        <dbReference type="Proteomes" id="UP001633002"/>
    </source>
</evidence>
<feature type="compositionally biased region" description="Polar residues" evidence="1">
    <location>
        <begin position="63"/>
        <end position="73"/>
    </location>
</feature>
<keyword evidence="3" id="KW-1185">Reference proteome</keyword>
<dbReference type="Proteomes" id="UP001633002">
    <property type="component" value="Unassembled WGS sequence"/>
</dbReference>
<feature type="region of interest" description="Disordered" evidence="1">
    <location>
        <begin position="1"/>
        <end position="105"/>
    </location>
</feature>
<sequence length="138" mass="15441">MAAVAVPRQSEDSYIDGDQIARKRNSDRRNSIVTRSLEFPGDQKRPRGKLEGDPVDEEMVHVPSNQELQTTGISMEGTVRLQSNPDQNSRRPGSSNVGTDQRRASLNEVQTQLLLELEKNQATIRDLLASQAREETLN</sequence>
<protein>
    <submittedName>
        <fullName evidence="2">Uncharacterized protein</fullName>
    </submittedName>
</protein>
<reference evidence="2 3" key="1">
    <citation type="submission" date="2024-09" db="EMBL/GenBank/DDBJ databases">
        <title>Chromosome-scale assembly of Riccia sorocarpa.</title>
        <authorList>
            <person name="Paukszto L."/>
        </authorList>
    </citation>
    <scope>NUCLEOTIDE SEQUENCE [LARGE SCALE GENOMIC DNA]</scope>
    <source>
        <strain evidence="2">LP-2024</strain>
        <tissue evidence="2">Aerial parts of the thallus</tissue>
    </source>
</reference>
<evidence type="ECO:0000256" key="1">
    <source>
        <dbReference type="SAM" id="MobiDB-lite"/>
    </source>
</evidence>
<feature type="compositionally biased region" description="Basic and acidic residues" evidence="1">
    <location>
        <begin position="41"/>
        <end position="52"/>
    </location>
</feature>
<comment type="caution">
    <text evidence="2">The sequence shown here is derived from an EMBL/GenBank/DDBJ whole genome shotgun (WGS) entry which is preliminary data.</text>
</comment>
<evidence type="ECO:0000313" key="2">
    <source>
        <dbReference type="EMBL" id="KAL3690656.1"/>
    </source>
</evidence>
<organism evidence="2 3">
    <name type="scientific">Riccia sorocarpa</name>
    <dbReference type="NCBI Taxonomy" id="122646"/>
    <lineage>
        <taxon>Eukaryota</taxon>
        <taxon>Viridiplantae</taxon>
        <taxon>Streptophyta</taxon>
        <taxon>Embryophyta</taxon>
        <taxon>Marchantiophyta</taxon>
        <taxon>Marchantiopsida</taxon>
        <taxon>Marchantiidae</taxon>
        <taxon>Marchantiales</taxon>
        <taxon>Ricciaceae</taxon>
        <taxon>Riccia</taxon>
    </lineage>
</organism>
<dbReference type="AlphaFoldDB" id="A0ABD3HKM6"/>